<dbReference type="AlphaFoldDB" id="A0A2W5THF9"/>
<accession>A0A2W5THF9</accession>
<keyword evidence="1" id="KW-0732">Signal</keyword>
<gene>
    <name evidence="2" type="ORF">DI536_14040</name>
</gene>
<organism evidence="2 3">
    <name type="scientific">Archangium gephyra</name>
    <dbReference type="NCBI Taxonomy" id="48"/>
    <lineage>
        <taxon>Bacteria</taxon>
        <taxon>Pseudomonadati</taxon>
        <taxon>Myxococcota</taxon>
        <taxon>Myxococcia</taxon>
        <taxon>Myxococcales</taxon>
        <taxon>Cystobacterineae</taxon>
        <taxon>Archangiaceae</taxon>
        <taxon>Archangium</taxon>
    </lineage>
</organism>
<evidence type="ECO:0000313" key="2">
    <source>
        <dbReference type="EMBL" id="PZR12693.1"/>
    </source>
</evidence>
<feature type="chain" id="PRO_5015908712" evidence="1">
    <location>
        <begin position="19"/>
        <end position="242"/>
    </location>
</feature>
<reference evidence="2 3" key="1">
    <citation type="submission" date="2017-08" db="EMBL/GenBank/DDBJ databases">
        <title>Infants hospitalized years apart are colonized by the same room-sourced microbial strains.</title>
        <authorList>
            <person name="Brooks B."/>
            <person name="Olm M.R."/>
            <person name="Firek B.A."/>
            <person name="Baker R."/>
            <person name="Thomas B.C."/>
            <person name="Morowitz M.J."/>
            <person name="Banfield J.F."/>
        </authorList>
    </citation>
    <scope>NUCLEOTIDE SEQUENCE [LARGE SCALE GENOMIC DNA]</scope>
    <source>
        <strain evidence="2">S2_003_000_R2_14</strain>
    </source>
</reference>
<dbReference type="EMBL" id="QFQP01000011">
    <property type="protein sequence ID" value="PZR12693.1"/>
    <property type="molecule type" value="Genomic_DNA"/>
</dbReference>
<evidence type="ECO:0000256" key="1">
    <source>
        <dbReference type="SAM" id="SignalP"/>
    </source>
</evidence>
<feature type="signal peptide" evidence="1">
    <location>
        <begin position="1"/>
        <end position="18"/>
    </location>
</feature>
<evidence type="ECO:0000313" key="3">
    <source>
        <dbReference type="Proteomes" id="UP000249061"/>
    </source>
</evidence>
<comment type="caution">
    <text evidence="2">The sequence shown here is derived from an EMBL/GenBank/DDBJ whole genome shotgun (WGS) entry which is preliminary data.</text>
</comment>
<name>A0A2W5THF9_9BACT</name>
<sequence length="242" mass="25309">MLRALGLTLLLISLRAFAQEADFVLPEFEARDAGFPEPTPPPTPAPDAVAPAVPRVPPTPRWAPIGGSLSAMFTAFQEYFLSAELSLLFTTVGVPKASETVPHEFEGWLMQLGGTAFVGTAGNAVCDGTVFCATRGGGGAALKFGWARGLPNVSTGATRPQTMYFGQLDVMFSYFGIESAPLSPGLQTAELLTRLRLGVHLTTGSRVTSTGFTFLLAGVFQAVPVSNGTQGVSFGANFGVGF</sequence>
<proteinExistence type="predicted"/>
<dbReference type="Proteomes" id="UP000249061">
    <property type="component" value="Unassembled WGS sequence"/>
</dbReference>
<protein>
    <submittedName>
        <fullName evidence="2">Uncharacterized protein</fullName>
    </submittedName>
</protein>